<reference evidence="8 9" key="1">
    <citation type="submission" date="2019-06" db="EMBL/GenBank/DDBJ databases">
        <title>Sequencing the genomes of 1000 actinobacteria strains.</title>
        <authorList>
            <person name="Klenk H.-P."/>
        </authorList>
    </citation>
    <scope>NUCLEOTIDE SEQUENCE [LARGE SCALE GENOMIC DNA]</scope>
    <source>
        <strain evidence="8 9">DSM 24617</strain>
    </source>
</reference>
<dbReference type="Pfam" id="PF16875">
    <property type="entry name" value="Glyco_hydro_36N"/>
    <property type="match status" value="1"/>
</dbReference>
<dbReference type="Gene3D" id="2.70.98.60">
    <property type="entry name" value="alpha-galactosidase from lactobacil brevis"/>
    <property type="match status" value="1"/>
</dbReference>
<dbReference type="Proteomes" id="UP000318336">
    <property type="component" value="Unassembled WGS sequence"/>
</dbReference>
<proteinExistence type="predicted"/>
<dbReference type="PRINTS" id="PR00743">
    <property type="entry name" value="GLHYDRLASE36"/>
</dbReference>
<protein>
    <recommendedName>
        <fullName evidence="2">alpha-galactosidase</fullName>
        <ecNumber evidence="2">3.2.1.22</ecNumber>
    </recommendedName>
</protein>
<dbReference type="AlphaFoldDB" id="A0A542X8E2"/>
<evidence type="ECO:0000256" key="1">
    <source>
        <dbReference type="ARBA" id="ARBA00001255"/>
    </source>
</evidence>
<dbReference type="InterPro" id="IPR002252">
    <property type="entry name" value="Glyco_hydro_36"/>
</dbReference>
<evidence type="ECO:0000259" key="7">
    <source>
        <dbReference type="Pfam" id="PF16875"/>
    </source>
</evidence>
<dbReference type="PANTHER" id="PTHR43053:SF3">
    <property type="entry name" value="ALPHA-GALACTOSIDASE C-RELATED"/>
    <property type="match status" value="1"/>
</dbReference>
<accession>A0A542X8E2</accession>
<dbReference type="InterPro" id="IPR031705">
    <property type="entry name" value="Glyco_hydro_36_C"/>
</dbReference>
<evidence type="ECO:0000256" key="4">
    <source>
        <dbReference type="ARBA" id="ARBA00023295"/>
    </source>
</evidence>
<dbReference type="InterPro" id="IPR013780">
    <property type="entry name" value="Glyco_hydro_b"/>
</dbReference>
<dbReference type="InterPro" id="IPR013785">
    <property type="entry name" value="Aldolase_TIM"/>
</dbReference>
<dbReference type="InterPro" id="IPR050985">
    <property type="entry name" value="Alpha-glycosidase_related"/>
</dbReference>
<dbReference type="EMBL" id="VFOK01000001">
    <property type="protein sequence ID" value="TQL32095.1"/>
    <property type="molecule type" value="Genomic_DNA"/>
</dbReference>
<dbReference type="InterPro" id="IPR031704">
    <property type="entry name" value="Glyco_hydro_36_N"/>
</dbReference>
<dbReference type="FunFam" id="3.20.20.70:FF:000118">
    <property type="entry name" value="Alpha-galactosidase"/>
    <property type="match status" value="1"/>
</dbReference>
<dbReference type="CDD" id="cd14791">
    <property type="entry name" value="GH36"/>
    <property type="match status" value="1"/>
</dbReference>
<dbReference type="InterPro" id="IPR000111">
    <property type="entry name" value="Glyco_hydro_27/36_CS"/>
</dbReference>
<dbReference type="RefSeq" id="WP_142004243.1">
    <property type="nucleotide sequence ID" value="NZ_CAJTBP010000001.1"/>
</dbReference>
<keyword evidence="3" id="KW-0378">Hydrolase</keyword>
<keyword evidence="9" id="KW-1185">Reference proteome</keyword>
<dbReference type="Pfam" id="PF16874">
    <property type="entry name" value="Glyco_hydro_36C"/>
    <property type="match status" value="1"/>
</dbReference>
<organism evidence="8 9">
    <name type="scientific">Barrientosiimonas humi</name>
    <dbReference type="NCBI Taxonomy" id="999931"/>
    <lineage>
        <taxon>Bacteria</taxon>
        <taxon>Bacillati</taxon>
        <taxon>Actinomycetota</taxon>
        <taxon>Actinomycetes</taxon>
        <taxon>Micrococcales</taxon>
        <taxon>Dermacoccaceae</taxon>
        <taxon>Barrientosiimonas</taxon>
    </lineage>
</organism>
<dbReference type="Gene3D" id="3.20.20.70">
    <property type="entry name" value="Aldolase class I"/>
    <property type="match status" value="1"/>
</dbReference>
<dbReference type="EC" id="3.2.1.22" evidence="2"/>
<feature type="domain" description="Glycosyl hydrolase family 36 C-terminal" evidence="6">
    <location>
        <begin position="653"/>
        <end position="739"/>
    </location>
</feature>
<keyword evidence="4" id="KW-0326">Glycosidase</keyword>
<dbReference type="InterPro" id="IPR038417">
    <property type="entry name" value="Alpga-gal_N_sf"/>
</dbReference>
<dbReference type="Pfam" id="PF02065">
    <property type="entry name" value="Melibiase"/>
    <property type="match status" value="1"/>
</dbReference>
<name>A0A542X8E2_9MICO</name>
<dbReference type="Gene3D" id="2.60.40.1180">
    <property type="entry name" value="Golgi alpha-mannosidase II"/>
    <property type="match status" value="1"/>
</dbReference>
<dbReference type="SUPFAM" id="SSF51445">
    <property type="entry name" value="(Trans)glycosidases"/>
    <property type="match status" value="1"/>
</dbReference>
<evidence type="ECO:0000256" key="5">
    <source>
        <dbReference type="SAM" id="MobiDB-lite"/>
    </source>
</evidence>
<feature type="domain" description="Glycosyl hydrolase family 36 N-terminal" evidence="7">
    <location>
        <begin position="30"/>
        <end position="294"/>
    </location>
</feature>
<evidence type="ECO:0000256" key="2">
    <source>
        <dbReference type="ARBA" id="ARBA00012755"/>
    </source>
</evidence>
<dbReference type="PANTHER" id="PTHR43053">
    <property type="entry name" value="GLYCOSIDASE FAMILY 31"/>
    <property type="match status" value="1"/>
</dbReference>
<dbReference type="GO" id="GO:0016052">
    <property type="term" value="P:carbohydrate catabolic process"/>
    <property type="evidence" value="ECO:0007669"/>
    <property type="project" value="InterPro"/>
</dbReference>
<sequence>MPSTDPRLPSLVHLRAAGTSLLLDLTDAQLPAVVHWGSDLGPQTPESARALAEAAVPTVGSNAVDEPVRLSLLPEHRTGFVGRPGISGSRTGTAWSPRFTVTGLDLARLDTERSDTARPHTTRPDDRGTSTPDATDLLESGPATVTIEAEDPEQQLGLQLIVQLTPEGVLRSRARLTNRGETYTLDGLTLALPVPARAGELLDLAGRWGKEKVPQRSPFGVGTHLREGRKGRTGADAAGVLHAGEAGFGFGGGEIWAVHTAWSGNHVHYAERTFDGHRVIGGGELLLPGEVQLKRDETYESPWLYGVFGVGLDDVAHRLHRLLRARPEHPSSPRKVTLNVWEAVYFDHDIPRLLDLADRAAALGVERLVLDDGWFGARRDDTAGLGDWVVSTDVWPDGLHPLVDRVREHGMEFGLWFEPEMVNPDSDVARAHPEWIMGARREQPVLARNQQVLNLSIPEAYAHVRDQMMALLQEYPIGYIKWDHNRDLVEAGDRTRDGRPAVHAQTLATYRLMAELKAAHPDLEIESCSSGGARVDLGVMEHCDRVWVSDCIDPHERQQMLRWTTQLLPPELCGSHVASGRSHTTGRRHTLGYRAGTALFGHFGIEWDLAEASEQELAELGAWIDVYRDLRELLHTGDTVRIDAPGDGVLVHGVVSPDRDDALFAYVVHDFGLEDPSPRLVLRGLDPERRYRISPLLPAVPPTGLVPPRWWGERAADGTYPGTVLHGAALLAAGVQPPRIQPDQVVLFRVRAEM</sequence>
<dbReference type="GO" id="GO:0004557">
    <property type="term" value="F:alpha-galactosidase activity"/>
    <property type="evidence" value="ECO:0007669"/>
    <property type="project" value="UniProtKB-EC"/>
</dbReference>
<feature type="region of interest" description="Disordered" evidence="5">
    <location>
        <begin position="110"/>
        <end position="137"/>
    </location>
</feature>
<comment type="catalytic activity">
    <reaction evidence="1">
        <text>Hydrolysis of terminal, non-reducing alpha-D-galactose residues in alpha-D-galactosides, including galactose oligosaccharides, galactomannans and galactolipids.</text>
        <dbReference type="EC" id="3.2.1.22"/>
    </reaction>
</comment>
<comment type="caution">
    <text evidence="8">The sequence shown here is derived from an EMBL/GenBank/DDBJ whole genome shotgun (WGS) entry which is preliminary data.</text>
</comment>
<gene>
    <name evidence="8" type="ORF">FB554_0210</name>
</gene>
<evidence type="ECO:0000313" key="8">
    <source>
        <dbReference type="EMBL" id="TQL32095.1"/>
    </source>
</evidence>
<evidence type="ECO:0000259" key="6">
    <source>
        <dbReference type="Pfam" id="PF16874"/>
    </source>
</evidence>
<dbReference type="OrthoDB" id="9758822at2"/>
<dbReference type="PROSITE" id="PS00512">
    <property type="entry name" value="ALPHA_GALACTOSIDASE"/>
    <property type="match status" value="1"/>
</dbReference>
<evidence type="ECO:0000313" key="9">
    <source>
        <dbReference type="Proteomes" id="UP000318336"/>
    </source>
</evidence>
<evidence type="ECO:0000256" key="3">
    <source>
        <dbReference type="ARBA" id="ARBA00022801"/>
    </source>
</evidence>
<feature type="compositionally biased region" description="Basic and acidic residues" evidence="5">
    <location>
        <begin position="110"/>
        <end position="128"/>
    </location>
</feature>
<dbReference type="InterPro" id="IPR017853">
    <property type="entry name" value="GH"/>
</dbReference>